<comment type="caution">
    <text evidence="9">The sequence shown here is derived from an EMBL/GenBank/DDBJ whole genome shotgun (WGS) entry which is preliminary data.</text>
</comment>
<dbReference type="GO" id="GO:0003677">
    <property type="term" value="F:DNA binding"/>
    <property type="evidence" value="ECO:0007669"/>
    <property type="project" value="InterPro"/>
</dbReference>
<dbReference type="InterPro" id="IPR012337">
    <property type="entry name" value="RNaseH-like_sf"/>
</dbReference>
<evidence type="ECO:0000256" key="4">
    <source>
        <dbReference type="ARBA" id="ARBA00022722"/>
    </source>
</evidence>
<keyword evidence="10" id="KW-1185">Reference proteome</keyword>
<dbReference type="GO" id="GO:0005524">
    <property type="term" value="F:ATP binding"/>
    <property type="evidence" value="ECO:0007669"/>
    <property type="project" value="InterPro"/>
</dbReference>
<keyword evidence="6" id="KW-0239">DNA-directed DNA polymerase</keyword>
<evidence type="ECO:0000259" key="8">
    <source>
        <dbReference type="SMART" id="SM00479"/>
    </source>
</evidence>
<dbReference type="InterPro" id="IPR036397">
    <property type="entry name" value="RNaseH_sf"/>
</dbReference>
<evidence type="ECO:0000256" key="6">
    <source>
        <dbReference type="ARBA" id="ARBA00022932"/>
    </source>
</evidence>
<dbReference type="GO" id="GO:0008408">
    <property type="term" value="F:3'-5' exonuclease activity"/>
    <property type="evidence" value="ECO:0007669"/>
    <property type="project" value="TreeGrafter"/>
</dbReference>
<name>S0KHJ7_9ENTE</name>
<evidence type="ECO:0000256" key="5">
    <source>
        <dbReference type="ARBA" id="ARBA00022839"/>
    </source>
</evidence>
<evidence type="ECO:0000256" key="1">
    <source>
        <dbReference type="ARBA" id="ARBA00022679"/>
    </source>
</evidence>
<keyword evidence="2" id="KW-0548">Nucleotidyltransferase</keyword>
<evidence type="ECO:0000256" key="7">
    <source>
        <dbReference type="ARBA" id="ARBA00070925"/>
    </source>
</evidence>
<keyword evidence="1" id="KW-0808">Transferase</keyword>
<keyword evidence="3" id="KW-0235">DNA replication</keyword>
<evidence type="ECO:0000256" key="2">
    <source>
        <dbReference type="ARBA" id="ARBA00022695"/>
    </source>
</evidence>
<dbReference type="Pfam" id="PF13307">
    <property type="entry name" value="Helicase_C_2"/>
    <property type="match status" value="1"/>
</dbReference>
<dbReference type="Proteomes" id="UP000014113">
    <property type="component" value="Unassembled WGS sequence"/>
</dbReference>
<dbReference type="RefSeq" id="WP_016182417.1">
    <property type="nucleotide sequence ID" value="NZ_JXKI01000002.1"/>
</dbReference>
<dbReference type="GO" id="GO:0016818">
    <property type="term" value="F:hydrolase activity, acting on acid anhydrides, in phosphorus-containing anhydrides"/>
    <property type="evidence" value="ECO:0007669"/>
    <property type="project" value="InterPro"/>
</dbReference>
<dbReference type="Gene3D" id="3.40.50.300">
    <property type="entry name" value="P-loop containing nucleotide triphosphate hydrolases"/>
    <property type="match status" value="1"/>
</dbReference>
<dbReference type="InterPro" id="IPR013520">
    <property type="entry name" value="Ribonucl_H"/>
</dbReference>
<evidence type="ECO:0000256" key="3">
    <source>
        <dbReference type="ARBA" id="ARBA00022705"/>
    </source>
</evidence>
<dbReference type="GO" id="GO:0004386">
    <property type="term" value="F:helicase activity"/>
    <property type="evidence" value="ECO:0007669"/>
    <property type="project" value="InterPro"/>
</dbReference>
<dbReference type="OrthoDB" id="9803913at2"/>
<dbReference type="EMBL" id="ASWJ01000004">
    <property type="protein sequence ID" value="EOW84355.1"/>
    <property type="molecule type" value="Genomic_DNA"/>
</dbReference>
<dbReference type="PANTHER" id="PTHR30231">
    <property type="entry name" value="DNA POLYMERASE III SUBUNIT EPSILON"/>
    <property type="match status" value="1"/>
</dbReference>
<dbReference type="InterPro" id="IPR006054">
    <property type="entry name" value="DnaQ"/>
</dbReference>
<dbReference type="PATRIC" id="fig|1121865.3.peg.244"/>
<keyword evidence="5" id="KW-0378">Hydrolase</keyword>
<protein>
    <recommendedName>
        <fullName evidence="7">DNA polymerase III polC-type</fullName>
    </recommendedName>
</protein>
<keyword evidence="5" id="KW-0269">Exonuclease</keyword>
<dbReference type="Gene3D" id="3.30.420.10">
    <property type="entry name" value="Ribonuclease H-like superfamily/Ribonuclease H"/>
    <property type="match status" value="1"/>
</dbReference>
<organism evidence="9 10">
    <name type="scientific">Enterococcus columbae DSM 7374 = ATCC 51263</name>
    <dbReference type="NCBI Taxonomy" id="1121865"/>
    <lineage>
        <taxon>Bacteria</taxon>
        <taxon>Bacillati</taxon>
        <taxon>Bacillota</taxon>
        <taxon>Bacilli</taxon>
        <taxon>Lactobacillales</taxon>
        <taxon>Enterococcaceae</taxon>
        <taxon>Enterococcus</taxon>
    </lineage>
</organism>
<accession>S0KHJ7</accession>
<feature type="domain" description="Exonuclease" evidence="8">
    <location>
        <begin position="4"/>
        <end position="170"/>
    </location>
</feature>
<dbReference type="InterPro" id="IPR027417">
    <property type="entry name" value="P-loop_NTPase"/>
</dbReference>
<reference evidence="9 10" key="1">
    <citation type="submission" date="2013-03" db="EMBL/GenBank/DDBJ databases">
        <title>The Genome Sequence of Enterococcus columbae ATCC_51263 (PacBio/Illumina hybrid assembly).</title>
        <authorList>
            <consortium name="The Broad Institute Genomics Platform"/>
            <consortium name="The Broad Institute Genome Sequencing Center for Infectious Disease"/>
            <person name="Earl A."/>
            <person name="Russ C."/>
            <person name="Gilmore M."/>
            <person name="Surin D."/>
            <person name="Walker B."/>
            <person name="Young S."/>
            <person name="Zeng Q."/>
            <person name="Gargeya S."/>
            <person name="Fitzgerald M."/>
            <person name="Haas B."/>
            <person name="Abouelleil A."/>
            <person name="Allen A.W."/>
            <person name="Alvarado L."/>
            <person name="Arachchi H.M."/>
            <person name="Berlin A.M."/>
            <person name="Chapman S.B."/>
            <person name="Gainer-Dewar J."/>
            <person name="Goldberg J."/>
            <person name="Griggs A."/>
            <person name="Gujja S."/>
            <person name="Hansen M."/>
            <person name="Howarth C."/>
            <person name="Imamovic A."/>
            <person name="Ireland A."/>
            <person name="Larimer J."/>
            <person name="McCowan C."/>
            <person name="Murphy C."/>
            <person name="Pearson M."/>
            <person name="Poon T.W."/>
            <person name="Priest M."/>
            <person name="Roberts A."/>
            <person name="Saif S."/>
            <person name="Shea T."/>
            <person name="Sisk P."/>
            <person name="Sykes S."/>
            <person name="Wortman J."/>
            <person name="Nusbaum C."/>
            <person name="Birren B."/>
        </authorList>
    </citation>
    <scope>NUCLEOTIDE SEQUENCE [LARGE SCALE GENOMIC DNA]</scope>
    <source>
        <strain evidence="9 10">ATCC 51263</strain>
    </source>
</reference>
<dbReference type="SMART" id="SM00479">
    <property type="entry name" value="EXOIII"/>
    <property type="match status" value="1"/>
</dbReference>
<dbReference type="eggNOG" id="COG1199">
    <property type="taxonomic scope" value="Bacteria"/>
</dbReference>
<dbReference type="GO" id="GO:0005829">
    <property type="term" value="C:cytosol"/>
    <property type="evidence" value="ECO:0007669"/>
    <property type="project" value="TreeGrafter"/>
</dbReference>
<dbReference type="PANTHER" id="PTHR30231:SF41">
    <property type="entry name" value="DNA POLYMERASE III SUBUNIT EPSILON"/>
    <property type="match status" value="1"/>
</dbReference>
<gene>
    <name evidence="9" type="ORF">I568_00850</name>
</gene>
<evidence type="ECO:0000313" key="10">
    <source>
        <dbReference type="Proteomes" id="UP000014113"/>
    </source>
</evidence>
<dbReference type="CDD" id="cd06127">
    <property type="entry name" value="DEDDh"/>
    <property type="match status" value="1"/>
</dbReference>
<evidence type="ECO:0000313" key="9">
    <source>
        <dbReference type="EMBL" id="EOW84355.1"/>
    </source>
</evidence>
<proteinExistence type="predicted"/>
<keyword evidence="4" id="KW-0540">Nuclease</keyword>
<dbReference type="GO" id="GO:0045004">
    <property type="term" value="P:DNA replication proofreading"/>
    <property type="evidence" value="ECO:0007669"/>
    <property type="project" value="TreeGrafter"/>
</dbReference>
<dbReference type="NCBIfam" id="TIGR00573">
    <property type="entry name" value="dnaq"/>
    <property type="match status" value="1"/>
</dbReference>
<dbReference type="InterPro" id="IPR006555">
    <property type="entry name" value="ATP-dep_Helicase_C"/>
</dbReference>
<dbReference type="eggNOG" id="COG0847">
    <property type="taxonomic scope" value="Bacteria"/>
</dbReference>
<dbReference type="GO" id="GO:0003887">
    <property type="term" value="F:DNA-directed DNA polymerase activity"/>
    <property type="evidence" value="ECO:0007669"/>
    <property type="project" value="UniProtKB-KW"/>
</dbReference>
<dbReference type="SUPFAM" id="SSF53098">
    <property type="entry name" value="Ribonuclease H-like"/>
    <property type="match status" value="1"/>
</dbReference>
<sequence length="903" mass="105238">MGKIYAVVDIETTGTNAKEDQIIQFACTLVENGQMIHTFATDINPGKPIPKMIQRLTHLDNRRLKNAPYFEDVAETIYHLLAGTIFVAHNVHFDYTFLSKTFVKYGFPKLTIDAIDTVELAQIFLPTAKSFRLNDLVESLGFKHDRPHQADSDAYVTAQLFLHLTEKIKSLPLATLGQILPLAPNLSRQTGEYIQKIYHQREVAPEIFDPKQFFKVDDLVLKRRTVLNERQFAIDSNLSFPKTKKGKEKYFANQWTLGKEQAKLMNLLHQQFSTEGQTEPLLIELSASQFTPRLFFLPIEFQVRANQPIILSYASDEFVKEWYALSSNEQVQFTFMNQMMNYYAEESYIDLFKFKLSLEKKTDQKLTALYQMMILVWLTETTTGEWSELGLYNEDQPFFKEVSCQKDQTIKLPSIFEQADFITWRNQRLLTSQVVLVNHQQLCERKLDDLLANERFKQILFAEFQYLLATLTNRPAMVFNNKQADKLLARVLEWANAQRPLLIEPIKQSLNHLAAVVRLVDEIQRQFFEEWIEYFNHPSEQIWTQARATQLPVRLYRNSQQLLKAYAEIVTLIDQLKTQANNKQNHSEVDYPFVKECFEYAQALQEHQQILKDWFEDWQTPTLHTFLIDAAKQQVTLNYYAFARLHPMFAYLNEQFTKVIAVGSGFYLPFDKDYIQRRTHIQAPIKRLTFAEENLQVKLLVPKNGLSIPEADTDSYVDYLSSKIRQALVKEEACLVVFNSQEVLTGVYQAIHEQLTKQGQEILAVGVNSSLAKILKRFESANHPLVFILMQHLVDSNLSKLHFPKVIIARLLFSNPTSTKTKWYYEYLKKQGLDPFYNDSLPQATLRLRRAFDLLDFSKESTLMVLDKRIVTTAYGKKMQKILPKQLHWQEYLVLADESDEKN</sequence>
<dbReference type="FunFam" id="3.30.420.10:FF:000045">
    <property type="entry name" value="3'-5' exonuclease DinG"/>
    <property type="match status" value="1"/>
</dbReference>
<dbReference type="STRING" id="1121865.OMW_00252"/>
<dbReference type="Pfam" id="PF00929">
    <property type="entry name" value="RNase_T"/>
    <property type="match status" value="1"/>
</dbReference>
<dbReference type="AlphaFoldDB" id="S0KHJ7"/>